<name>A0ACB9MPP6_9MYRT</name>
<gene>
    <name evidence="1" type="ORF">MLD38_031027</name>
</gene>
<evidence type="ECO:0000313" key="1">
    <source>
        <dbReference type="EMBL" id="KAI4325646.1"/>
    </source>
</evidence>
<comment type="caution">
    <text evidence="1">The sequence shown here is derived from an EMBL/GenBank/DDBJ whole genome shotgun (WGS) entry which is preliminary data.</text>
</comment>
<proteinExistence type="predicted"/>
<protein>
    <submittedName>
        <fullName evidence="1">Uncharacterized protein</fullName>
    </submittedName>
</protein>
<evidence type="ECO:0000313" key="2">
    <source>
        <dbReference type="Proteomes" id="UP001057402"/>
    </source>
</evidence>
<organism evidence="1 2">
    <name type="scientific">Melastoma candidum</name>
    <dbReference type="NCBI Taxonomy" id="119954"/>
    <lineage>
        <taxon>Eukaryota</taxon>
        <taxon>Viridiplantae</taxon>
        <taxon>Streptophyta</taxon>
        <taxon>Embryophyta</taxon>
        <taxon>Tracheophyta</taxon>
        <taxon>Spermatophyta</taxon>
        <taxon>Magnoliopsida</taxon>
        <taxon>eudicotyledons</taxon>
        <taxon>Gunneridae</taxon>
        <taxon>Pentapetalae</taxon>
        <taxon>rosids</taxon>
        <taxon>malvids</taxon>
        <taxon>Myrtales</taxon>
        <taxon>Melastomataceae</taxon>
        <taxon>Melastomatoideae</taxon>
        <taxon>Melastomateae</taxon>
        <taxon>Melastoma</taxon>
    </lineage>
</organism>
<accession>A0ACB9MPP6</accession>
<keyword evidence="2" id="KW-1185">Reference proteome</keyword>
<sequence>MAIGVTLQKLWNAWNIRGLILLSLSIQIILAFAAPLRRQTSKTFTVVLIWSTYLLADWAAIYVFGIISNTVRSSSVTPSEVNQGVLALWASFLLIHMGGPDTITAYSLEDNALWLRHLTALVVKLCVFGYIFMKSFPGNDLVAPTVLVLVTGVIKYGERTRALFLASLDSLKGSVGRRKFDKLPEKFELQDNYFFERFVGMIVDIMPSYSELTESREFFIKQEASAALKLISGELNLMYEILYTKIIAAYSTWGVFSRCTFLINMVAALVLFCLSKKDKIEGVDVKITYGLLVGAFLVDVSRRRMVIKSDWAHMSSENFGTCLILLDGVYLLFDILPFFVTEIFLNCCLRIKDKSWSETIASFNLLEYCFQKHCPKKNSNGVAQCSDSIIQKVGLAEKLDKMKYVTRNEFNKDLWKFIFETIKTRPSILDDEVKAREVYESRGGLVLRENGCDELMHYVKDFEFDRELLTWHIATGICYGIGPNGNNEKREFSKILSNYMMYLLIQQPKMMSPIAGIGHSRYSDTRNQINKIVADSGAEKLVDFCTKVLEDLTKAEPAHEKDSGSKSVMLDACVLAQTLEKNSKKWEVILGVWVEMLSYTASHCRADAHARALSGGGELVSHVWLLMAHLGIGPHRPKEEE</sequence>
<dbReference type="Proteomes" id="UP001057402">
    <property type="component" value="Chromosome 9"/>
</dbReference>
<reference evidence="2" key="1">
    <citation type="journal article" date="2023" name="Front. Plant Sci.">
        <title>Chromosomal-level genome assembly of Melastoma candidum provides insights into trichome evolution.</title>
        <authorList>
            <person name="Zhong Y."/>
            <person name="Wu W."/>
            <person name="Sun C."/>
            <person name="Zou P."/>
            <person name="Liu Y."/>
            <person name="Dai S."/>
            <person name="Zhou R."/>
        </authorList>
    </citation>
    <scope>NUCLEOTIDE SEQUENCE [LARGE SCALE GENOMIC DNA]</scope>
</reference>
<dbReference type="EMBL" id="CM042888">
    <property type="protein sequence ID" value="KAI4325646.1"/>
    <property type="molecule type" value="Genomic_DNA"/>
</dbReference>